<gene>
    <name evidence="2" type="ORF">PBT88_05015</name>
</gene>
<dbReference type="RefSeq" id="WP_270078124.1">
    <property type="nucleotide sequence ID" value="NZ_CP115174.1"/>
</dbReference>
<evidence type="ECO:0000256" key="1">
    <source>
        <dbReference type="SAM" id="SignalP"/>
    </source>
</evidence>
<protein>
    <submittedName>
        <fullName evidence="2">CpaD family pilus assembly lipoprotein</fullName>
    </submittedName>
</protein>
<sequence>MAHPIRSLATATAVALLLAGAGVAHAGTINRSVDTVHQPVVNRTDYVLDVGTTPAGLASGESERLAGWFDGLDLGYGDTITLDDPSGWRGGAAQDAIGAIVARYGMLVTRQPAPITAGHAARGTLRIVVSRAVASVPGCPDYSHGNSPEYSGGATSNYGCATASNLAAMIANPQDLVEGQQGDRSGDAQIVVKAIKTYRDAAATGAAPLKAESSKGGN</sequence>
<name>A0ABY7NQL9_9SPHN</name>
<dbReference type="InterPro" id="IPR019027">
    <property type="entry name" value="Pilus_biogenesis_CpaD-related"/>
</dbReference>
<keyword evidence="1" id="KW-0732">Signal</keyword>
<dbReference type="Proteomes" id="UP001210865">
    <property type="component" value="Chromosome"/>
</dbReference>
<dbReference type="Pfam" id="PF09476">
    <property type="entry name" value="Pilus_CpaD"/>
    <property type="match status" value="1"/>
</dbReference>
<reference evidence="2 3" key="1">
    <citation type="submission" date="2022-12" db="EMBL/GenBank/DDBJ databases">
        <title>Sphingomonas abieness sp. nov., an endophytic bacterium isolated from Abies koreana.</title>
        <authorList>
            <person name="Jiang L."/>
            <person name="Lee J."/>
        </authorList>
    </citation>
    <scope>NUCLEOTIDE SEQUENCE [LARGE SCALE GENOMIC DNA]</scope>
    <source>
        <strain evidence="3">PAMB 00755</strain>
    </source>
</reference>
<organism evidence="2 3">
    <name type="scientific">Sphingomonas abietis</name>
    <dbReference type="NCBI Taxonomy" id="3012344"/>
    <lineage>
        <taxon>Bacteria</taxon>
        <taxon>Pseudomonadati</taxon>
        <taxon>Pseudomonadota</taxon>
        <taxon>Alphaproteobacteria</taxon>
        <taxon>Sphingomonadales</taxon>
        <taxon>Sphingomonadaceae</taxon>
        <taxon>Sphingomonas</taxon>
    </lineage>
</organism>
<feature type="chain" id="PRO_5047509546" evidence="1">
    <location>
        <begin position="27"/>
        <end position="218"/>
    </location>
</feature>
<dbReference type="EMBL" id="CP115174">
    <property type="protein sequence ID" value="WBO23492.1"/>
    <property type="molecule type" value="Genomic_DNA"/>
</dbReference>
<feature type="signal peptide" evidence="1">
    <location>
        <begin position="1"/>
        <end position="26"/>
    </location>
</feature>
<proteinExistence type="predicted"/>
<evidence type="ECO:0000313" key="3">
    <source>
        <dbReference type="Proteomes" id="UP001210865"/>
    </source>
</evidence>
<evidence type="ECO:0000313" key="2">
    <source>
        <dbReference type="EMBL" id="WBO23492.1"/>
    </source>
</evidence>
<accession>A0ABY7NQL9</accession>
<keyword evidence="3" id="KW-1185">Reference proteome</keyword>
<keyword evidence="2" id="KW-0449">Lipoprotein</keyword>